<dbReference type="InParanoid" id="B7PK20"/>
<name>B7PK20_IXOSC</name>
<evidence type="ECO:0000313" key="4">
    <source>
        <dbReference type="Proteomes" id="UP000001555"/>
    </source>
</evidence>
<evidence type="ECO:0000256" key="1">
    <source>
        <dbReference type="SAM" id="MobiDB-lite"/>
    </source>
</evidence>
<dbReference type="VEuPathDB" id="VectorBase:ISCI004660"/>
<dbReference type="Proteomes" id="UP000001555">
    <property type="component" value="Unassembled WGS sequence"/>
</dbReference>
<organism>
    <name type="scientific">Ixodes scapularis</name>
    <name type="common">Black-legged tick</name>
    <name type="synonym">Deer tick</name>
    <dbReference type="NCBI Taxonomy" id="6945"/>
    <lineage>
        <taxon>Eukaryota</taxon>
        <taxon>Metazoa</taxon>
        <taxon>Ecdysozoa</taxon>
        <taxon>Arthropoda</taxon>
        <taxon>Chelicerata</taxon>
        <taxon>Arachnida</taxon>
        <taxon>Acari</taxon>
        <taxon>Parasitiformes</taxon>
        <taxon>Ixodida</taxon>
        <taxon>Ixodoidea</taxon>
        <taxon>Ixodidae</taxon>
        <taxon>Ixodinae</taxon>
        <taxon>Ixodes</taxon>
    </lineage>
</organism>
<keyword evidence="4" id="KW-1185">Reference proteome</keyword>
<evidence type="ECO:0000313" key="2">
    <source>
        <dbReference type="EMBL" id="EEC06942.1"/>
    </source>
</evidence>
<dbReference type="EnsemblMetazoa" id="ISCW004660-RA">
    <property type="protein sequence ID" value="ISCW004660-PA"/>
    <property type="gene ID" value="ISCW004660"/>
</dbReference>
<protein>
    <submittedName>
        <fullName evidence="2 3">Uncharacterized protein</fullName>
    </submittedName>
</protein>
<reference evidence="2 4" key="1">
    <citation type="submission" date="2008-03" db="EMBL/GenBank/DDBJ databases">
        <title>Annotation of Ixodes scapularis.</title>
        <authorList>
            <consortium name="Ixodes scapularis Genome Project Consortium"/>
            <person name="Caler E."/>
            <person name="Hannick L.I."/>
            <person name="Bidwell S."/>
            <person name="Joardar V."/>
            <person name="Thiagarajan M."/>
            <person name="Amedeo P."/>
            <person name="Galinsky K.J."/>
            <person name="Schobel S."/>
            <person name="Inman J."/>
            <person name="Hostetler J."/>
            <person name="Miller J."/>
            <person name="Hammond M."/>
            <person name="Megy K."/>
            <person name="Lawson D."/>
            <person name="Kodira C."/>
            <person name="Sutton G."/>
            <person name="Meyer J."/>
            <person name="Hill C.A."/>
            <person name="Birren B."/>
            <person name="Nene V."/>
            <person name="Collins F."/>
            <person name="Alarcon-Chaidez F."/>
            <person name="Wikel S."/>
            <person name="Strausberg R."/>
        </authorList>
    </citation>
    <scope>NUCLEOTIDE SEQUENCE [LARGE SCALE GENOMIC DNA]</scope>
    <source>
        <strain evidence="4">Wikel</strain>
        <strain evidence="2">Wikel colony</strain>
    </source>
</reference>
<evidence type="ECO:0000313" key="3">
    <source>
        <dbReference type="EnsemblMetazoa" id="ISCW004660-PA"/>
    </source>
</evidence>
<dbReference type="PaxDb" id="6945-B7PK20"/>
<dbReference type="EMBL" id="ABJB010508102">
    <property type="status" value="NOT_ANNOTATED_CDS"/>
    <property type="molecule type" value="Genomic_DNA"/>
</dbReference>
<gene>
    <name evidence="2" type="ORF">IscW_ISCW004660</name>
</gene>
<dbReference type="HOGENOM" id="CLU_2673842_0_0_1"/>
<feature type="region of interest" description="Disordered" evidence="1">
    <location>
        <begin position="1"/>
        <end position="38"/>
    </location>
</feature>
<dbReference type="VEuPathDB" id="VectorBase:ISCP_009918"/>
<feature type="compositionally biased region" description="Basic and acidic residues" evidence="1">
    <location>
        <begin position="16"/>
        <end position="29"/>
    </location>
</feature>
<dbReference type="EMBL" id="DS730006">
    <property type="protein sequence ID" value="EEC06942.1"/>
    <property type="molecule type" value="Genomic_DNA"/>
</dbReference>
<dbReference type="EMBL" id="ABJB010353395">
    <property type="status" value="NOT_ANNOTATED_CDS"/>
    <property type="molecule type" value="Genomic_DNA"/>
</dbReference>
<accession>B7PK20</accession>
<sequence length="75" mass="8378">MNPGHDAQDGSPPPKPRRDANSRTDDRRPGPSGAGPSIVDEFDVLTLRFLEFVHRTLLYGMELLRTHGHYAYSTS</sequence>
<proteinExistence type="predicted"/>
<dbReference type="EMBL" id="ABJB010379265">
    <property type="status" value="NOT_ANNOTATED_CDS"/>
    <property type="molecule type" value="Genomic_DNA"/>
</dbReference>
<reference evidence="3" key="2">
    <citation type="submission" date="2020-05" db="UniProtKB">
        <authorList>
            <consortium name="EnsemblMetazoa"/>
        </authorList>
    </citation>
    <scope>IDENTIFICATION</scope>
    <source>
        <strain evidence="3">wikel</strain>
    </source>
</reference>
<dbReference type="EMBL" id="ABJB010211099">
    <property type="status" value="NOT_ANNOTATED_CDS"/>
    <property type="molecule type" value="Genomic_DNA"/>
</dbReference>
<dbReference type="AlphaFoldDB" id="B7PK20"/>
<dbReference type="VEuPathDB" id="VectorBase:ISCW004660"/>